<dbReference type="CDD" id="cd18117">
    <property type="entry name" value="ATP-synt_flagellum-secretory_path_III_N"/>
    <property type="match status" value="1"/>
</dbReference>
<dbReference type="NCBIfam" id="TIGR01026">
    <property type="entry name" value="fliI_yscN"/>
    <property type="match status" value="1"/>
</dbReference>
<dbReference type="InterPro" id="IPR040627">
    <property type="entry name" value="T3SS_ATPase_C"/>
</dbReference>
<keyword evidence="8" id="KW-0843">Virulence</keyword>
<evidence type="ECO:0000256" key="2">
    <source>
        <dbReference type="ARBA" id="ARBA00022448"/>
    </source>
</evidence>
<evidence type="ECO:0000256" key="4">
    <source>
        <dbReference type="ARBA" id="ARBA00022741"/>
    </source>
</evidence>
<dbReference type="InterPro" id="IPR027417">
    <property type="entry name" value="P-loop_NTPase"/>
</dbReference>
<dbReference type="NCBIfam" id="TIGR03496">
    <property type="entry name" value="FliI_clade1"/>
    <property type="match status" value="1"/>
</dbReference>
<name>M8D122_THETY</name>
<dbReference type="InterPro" id="IPR020003">
    <property type="entry name" value="ATPase_a/bsu_AS"/>
</dbReference>
<evidence type="ECO:0000256" key="13">
    <source>
        <dbReference type="ARBA" id="ARBA00034006"/>
    </source>
</evidence>
<dbReference type="Pfam" id="PF00006">
    <property type="entry name" value="ATP-synt_ab"/>
    <property type="match status" value="1"/>
</dbReference>
<dbReference type="PATRIC" id="fig|1198630.3.peg.93"/>
<evidence type="ECO:0000259" key="14">
    <source>
        <dbReference type="SMART" id="SM00382"/>
    </source>
</evidence>
<proteinExistence type="inferred from homology"/>
<keyword evidence="9" id="KW-0406">Ion transport</keyword>
<sequence length="433" mass="47248">MLDKYKKVLQEKRLIQYYGKVSQVIGLTIESTGPLSNIGEICNIKTINGNTILAEVVGFKEEKVYLMPLGNMEGIGAGSKVIATGQTLRINVGNELLGRVLDGLGNPIDGKGPIKFEKSIPINNVPPDPLERKRIREVIPLGIKAIDGLLTCGKGQRIGIFAGSGVGKSTLLGMMARNAKADLNVIALIGERGREVNEFLEKDLGEEGLKKSVVVVATSDTPALIRVKGAMTATAIAEYFRDQGLDVLLMMDSVTRFAMAQREVGLSIGEAPVSRGYTPSVFSVLPKLLERSGCSKKGSITALYTVLVDGDDLNEPIADAVRGILDGHIVLSRKLANKNHYPAIDVLASVSRVINDIITEEHKELIARFKDILATYTEAEDLINIGAYNFGSNPKIDEAIELNEKMNSFLRQRIDESYDFETTKQLLYESIKR</sequence>
<evidence type="ECO:0000256" key="5">
    <source>
        <dbReference type="ARBA" id="ARBA00022840"/>
    </source>
</evidence>
<dbReference type="GO" id="GO:0005524">
    <property type="term" value="F:ATP binding"/>
    <property type="evidence" value="ECO:0007669"/>
    <property type="project" value="UniProtKB-KW"/>
</dbReference>
<dbReference type="CDD" id="cd01136">
    <property type="entry name" value="ATPase_flagellum-secretory_path_III"/>
    <property type="match status" value="1"/>
</dbReference>
<keyword evidence="15" id="KW-0966">Cell projection</keyword>
<evidence type="ECO:0000256" key="1">
    <source>
        <dbReference type="ARBA" id="ARBA00004496"/>
    </source>
</evidence>
<dbReference type="AlphaFoldDB" id="M8D122"/>
<organism evidence="15 16">
    <name type="scientific">Thermoanaerobacter thermohydrosulfuricus WC1</name>
    <dbReference type="NCBI Taxonomy" id="1198630"/>
    <lineage>
        <taxon>Bacteria</taxon>
        <taxon>Bacillati</taxon>
        <taxon>Bacillota</taxon>
        <taxon>Clostridia</taxon>
        <taxon>Thermoanaerobacterales</taxon>
        <taxon>Thermoanaerobacteraceae</taxon>
        <taxon>Thermoanaerobacter</taxon>
    </lineage>
</organism>
<evidence type="ECO:0000256" key="7">
    <source>
        <dbReference type="ARBA" id="ARBA00022967"/>
    </source>
</evidence>
<evidence type="ECO:0000256" key="12">
    <source>
        <dbReference type="ARBA" id="ARBA00024442"/>
    </source>
</evidence>
<dbReference type="GO" id="GO:0016887">
    <property type="term" value="F:ATP hydrolysis activity"/>
    <property type="evidence" value="ECO:0007669"/>
    <property type="project" value="InterPro"/>
</dbReference>
<feature type="domain" description="AAA+ ATPase" evidence="14">
    <location>
        <begin position="154"/>
        <end position="335"/>
    </location>
</feature>
<accession>M8D122</accession>
<dbReference type="EMBL" id="AMYG01000016">
    <property type="protein sequence ID" value="EMT40228.1"/>
    <property type="molecule type" value="Genomic_DNA"/>
</dbReference>
<dbReference type="InterPro" id="IPR000194">
    <property type="entry name" value="ATPase_F1/V1/A1_a/bsu_nucl-bd"/>
</dbReference>
<evidence type="ECO:0000313" key="15">
    <source>
        <dbReference type="EMBL" id="EMT40228.1"/>
    </source>
</evidence>
<comment type="caution">
    <text evidence="15">The sequence shown here is derived from an EMBL/GenBank/DDBJ whole genome shotgun (WGS) entry which is preliminary data.</text>
</comment>
<keyword evidence="15" id="KW-0282">Flagellum</keyword>
<dbReference type="PANTHER" id="PTHR15184:SF9">
    <property type="entry name" value="SPI-1 TYPE 3 SECRETION SYSTEM ATPASE"/>
    <property type="match status" value="1"/>
</dbReference>
<keyword evidence="15" id="KW-0378">Hydrolase</keyword>
<dbReference type="GO" id="GO:0005737">
    <property type="term" value="C:cytoplasm"/>
    <property type="evidence" value="ECO:0007669"/>
    <property type="project" value="UniProtKB-SubCell"/>
</dbReference>
<dbReference type="InterPro" id="IPR005714">
    <property type="entry name" value="ATPase_T3SS_FliI/YscN"/>
</dbReference>
<evidence type="ECO:0000256" key="3">
    <source>
        <dbReference type="ARBA" id="ARBA00022490"/>
    </source>
</evidence>
<keyword evidence="2" id="KW-0813">Transport</keyword>
<dbReference type="InterPro" id="IPR003593">
    <property type="entry name" value="AAA+_ATPase"/>
</dbReference>
<dbReference type="GO" id="GO:0030254">
    <property type="term" value="P:protein secretion by the type III secretion system"/>
    <property type="evidence" value="ECO:0007669"/>
    <property type="project" value="InterPro"/>
</dbReference>
<dbReference type="GO" id="GO:0008564">
    <property type="term" value="F:protein-exporting ATPase activity"/>
    <property type="evidence" value="ECO:0007669"/>
    <property type="project" value="UniProtKB-EC"/>
</dbReference>
<reference evidence="15 16" key="1">
    <citation type="journal article" date="2013" name="PLoS ONE">
        <title>Genomic Evaluation of Thermoanaerobacter spp. for the Construction of Designer Co-Cultures to Improve Lignocellulosic Biofuel Production.</title>
        <authorList>
            <person name="Verbeke T.J."/>
            <person name="Zhang X."/>
            <person name="Henrissat B."/>
            <person name="Spicer V."/>
            <person name="Rydzak T."/>
            <person name="Krokhin O.V."/>
            <person name="Fristensky B."/>
            <person name="Levin D.B."/>
            <person name="Sparling R."/>
        </authorList>
    </citation>
    <scope>NUCLEOTIDE SEQUENCE [LARGE SCALE GENOMIC DNA]</scope>
    <source>
        <strain evidence="15 16">WC1</strain>
    </source>
</reference>
<dbReference type="FunFam" id="3.40.50.12240:FF:000002">
    <property type="entry name" value="Flagellum-specific ATP synthase FliI"/>
    <property type="match status" value="1"/>
</dbReference>
<keyword evidence="5" id="KW-0067">ATP-binding</keyword>
<keyword evidence="4" id="KW-0547">Nucleotide-binding</keyword>
<dbReference type="GO" id="GO:0071973">
    <property type="term" value="P:bacterial-type flagellum-dependent cell motility"/>
    <property type="evidence" value="ECO:0007669"/>
    <property type="project" value="InterPro"/>
</dbReference>
<dbReference type="PROSITE" id="PS00152">
    <property type="entry name" value="ATPASE_ALPHA_BETA"/>
    <property type="match status" value="1"/>
</dbReference>
<evidence type="ECO:0000256" key="8">
    <source>
        <dbReference type="ARBA" id="ARBA00023026"/>
    </source>
</evidence>
<dbReference type="InterPro" id="IPR004100">
    <property type="entry name" value="ATPase_F1/V1/A1_a/bsu_N"/>
</dbReference>
<keyword evidence="3" id="KW-0963">Cytoplasm</keyword>
<dbReference type="InterPro" id="IPR020005">
    <property type="entry name" value="FliI_clade1"/>
</dbReference>
<dbReference type="InterPro" id="IPR050053">
    <property type="entry name" value="ATPase_alpha/beta_chains"/>
</dbReference>
<dbReference type="Gene3D" id="3.40.50.12240">
    <property type="match status" value="1"/>
</dbReference>
<evidence type="ECO:0000256" key="6">
    <source>
        <dbReference type="ARBA" id="ARBA00022927"/>
    </source>
</evidence>
<keyword evidence="16" id="KW-1185">Reference proteome</keyword>
<comment type="catalytic activity">
    <reaction evidence="13">
        <text>ATP + H2O + cellular proteinSide 1 = ADP + phosphate + cellular proteinSide 2.</text>
        <dbReference type="EC" id="7.4.2.8"/>
    </reaction>
</comment>
<evidence type="ECO:0000313" key="16">
    <source>
        <dbReference type="Proteomes" id="UP000013242"/>
    </source>
</evidence>
<dbReference type="NCBIfam" id="TIGR03497">
    <property type="entry name" value="FliI_clade2"/>
    <property type="match status" value="1"/>
</dbReference>
<comment type="subcellular location">
    <subcellularLocation>
        <location evidence="1">Cytoplasm</location>
    </subcellularLocation>
</comment>
<protein>
    <recommendedName>
        <fullName evidence="12">Type 3 secretion system ATPase</fullName>
        <ecNumber evidence="11">7.4.2.8</ecNumber>
    </recommendedName>
</protein>
<comment type="similarity">
    <text evidence="10">Belongs to the ATPase alpha/beta chains family. T3SS ATPase subfamily.</text>
</comment>
<dbReference type="PANTHER" id="PTHR15184">
    <property type="entry name" value="ATP SYNTHASE"/>
    <property type="match status" value="1"/>
</dbReference>
<dbReference type="Proteomes" id="UP000013242">
    <property type="component" value="Unassembled WGS sequence"/>
</dbReference>
<evidence type="ECO:0000256" key="10">
    <source>
        <dbReference type="ARBA" id="ARBA00024342"/>
    </source>
</evidence>
<keyword evidence="15" id="KW-0969">Cilium</keyword>
<evidence type="ECO:0000256" key="9">
    <source>
        <dbReference type="ARBA" id="ARBA00023065"/>
    </source>
</evidence>
<keyword evidence="6" id="KW-0653">Protein transport</keyword>
<gene>
    <name evidence="15" type="ORF">TthWC1_0084</name>
</gene>
<dbReference type="SMART" id="SM00382">
    <property type="entry name" value="AAA"/>
    <property type="match status" value="1"/>
</dbReference>
<dbReference type="GO" id="GO:0044780">
    <property type="term" value="P:bacterial-type flagellum assembly"/>
    <property type="evidence" value="ECO:0007669"/>
    <property type="project" value="InterPro"/>
</dbReference>
<evidence type="ECO:0000256" key="11">
    <source>
        <dbReference type="ARBA" id="ARBA00024382"/>
    </source>
</evidence>
<dbReference type="NCBIfam" id="TIGR02546">
    <property type="entry name" value="III_secr_ATP"/>
    <property type="match status" value="1"/>
</dbReference>
<dbReference type="InterPro" id="IPR022425">
    <property type="entry name" value="FliI_clade2"/>
</dbReference>
<dbReference type="EC" id="7.4.2.8" evidence="11"/>
<dbReference type="SUPFAM" id="SSF52540">
    <property type="entry name" value="P-loop containing nucleoside triphosphate hydrolases"/>
    <property type="match status" value="1"/>
</dbReference>
<dbReference type="Pfam" id="PF02874">
    <property type="entry name" value="ATP-synt_ab_N"/>
    <property type="match status" value="1"/>
</dbReference>
<dbReference type="Pfam" id="PF18269">
    <property type="entry name" value="T3SS_ATPase_C"/>
    <property type="match status" value="1"/>
</dbReference>
<dbReference type="GO" id="GO:0046961">
    <property type="term" value="F:proton-transporting ATPase activity, rotational mechanism"/>
    <property type="evidence" value="ECO:0007669"/>
    <property type="project" value="InterPro"/>
</dbReference>
<keyword evidence="7" id="KW-1278">Translocase</keyword>
<dbReference type="GO" id="GO:0046933">
    <property type="term" value="F:proton-transporting ATP synthase activity, rotational mechanism"/>
    <property type="evidence" value="ECO:0007669"/>
    <property type="project" value="TreeGrafter"/>
</dbReference>
<dbReference type="HOGENOM" id="CLU_022398_5_1_9"/>
<dbReference type="GO" id="GO:0030257">
    <property type="term" value="C:type III protein secretion system complex"/>
    <property type="evidence" value="ECO:0007669"/>
    <property type="project" value="InterPro"/>
</dbReference>
<dbReference type="InterPro" id="IPR013380">
    <property type="entry name" value="ATPase_T3SS_SctN"/>
</dbReference>